<dbReference type="Proteomes" id="UP001501612">
    <property type="component" value="Unassembled WGS sequence"/>
</dbReference>
<evidence type="ECO:0000256" key="3">
    <source>
        <dbReference type="ARBA" id="ARBA00023163"/>
    </source>
</evidence>
<dbReference type="PANTHER" id="PTHR47894">
    <property type="entry name" value="HTH-TYPE TRANSCRIPTIONAL REGULATOR GADX"/>
    <property type="match status" value="1"/>
</dbReference>
<comment type="caution">
    <text evidence="5">The sequence shown here is derived from an EMBL/GenBank/DDBJ whole genome shotgun (WGS) entry which is preliminary data.</text>
</comment>
<reference evidence="6" key="1">
    <citation type="journal article" date="2019" name="Int. J. Syst. Evol. Microbiol.">
        <title>The Global Catalogue of Microorganisms (GCM) 10K type strain sequencing project: providing services to taxonomists for standard genome sequencing and annotation.</title>
        <authorList>
            <consortium name="The Broad Institute Genomics Platform"/>
            <consortium name="The Broad Institute Genome Sequencing Center for Infectious Disease"/>
            <person name="Wu L."/>
            <person name="Ma J."/>
        </authorList>
    </citation>
    <scope>NUCLEOTIDE SEQUENCE [LARGE SCALE GENOMIC DNA]</scope>
    <source>
        <strain evidence="6">JCM 14046</strain>
    </source>
</reference>
<organism evidence="5 6">
    <name type="scientific">Nocardioides lentus</name>
    <dbReference type="NCBI Taxonomy" id="338077"/>
    <lineage>
        <taxon>Bacteria</taxon>
        <taxon>Bacillati</taxon>
        <taxon>Actinomycetota</taxon>
        <taxon>Actinomycetes</taxon>
        <taxon>Propionibacteriales</taxon>
        <taxon>Nocardioidaceae</taxon>
        <taxon>Nocardioides</taxon>
    </lineage>
</organism>
<keyword evidence="6" id="KW-1185">Reference proteome</keyword>
<protein>
    <submittedName>
        <fullName evidence="5">AraC family transcriptional regulator</fullName>
    </submittedName>
</protein>
<keyword evidence="3" id="KW-0804">Transcription</keyword>
<keyword evidence="2" id="KW-0238">DNA-binding</keyword>
<dbReference type="Pfam" id="PF12833">
    <property type="entry name" value="HTH_18"/>
    <property type="match status" value="1"/>
</dbReference>
<dbReference type="EMBL" id="BAAAMY010000004">
    <property type="protein sequence ID" value="GAA1914550.1"/>
    <property type="molecule type" value="Genomic_DNA"/>
</dbReference>
<feature type="domain" description="HTH araC/xylS-type" evidence="4">
    <location>
        <begin position="274"/>
        <end position="372"/>
    </location>
</feature>
<evidence type="ECO:0000313" key="5">
    <source>
        <dbReference type="EMBL" id="GAA1914550.1"/>
    </source>
</evidence>
<dbReference type="SMART" id="SM00342">
    <property type="entry name" value="HTH_ARAC"/>
    <property type="match status" value="1"/>
</dbReference>
<dbReference type="InterPro" id="IPR009057">
    <property type="entry name" value="Homeodomain-like_sf"/>
</dbReference>
<keyword evidence="1" id="KW-0805">Transcription regulation</keyword>
<evidence type="ECO:0000313" key="6">
    <source>
        <dbReference type="Proteomes" id="UP001501612"/>
    </source>
</evidence>
<dbReference type="PANTHER" id="PTHR47894:SF4">
    <property type="entry name" value="HTH-TYPE TRANSCRIPTIONAL REGULATOR GADX"/>
    <property type="match status" value="1"/>
</dbReference>
<dbReference type="SUPFAM" id="SSF46689">
    <property type="entry name" value="Homeodomain-like"/>
    <property type="match status" value="1"/>
</dbReference>
<evidence type="ECO:0000256" key="1">
    <source>
        <dbReference type="ARBA" id="ARBA00023015"/>
    </source>
</evidence>
<evidence type="ECO:0000256" key="2">
    <source>
        <dbReference type="ARBA" id="ARBA00023125"/>
    </source>
</evidence>
<evidence type="ECO:0000259" key="4">
    <source>
        <dbReference type="PROSITE" id="PS01124"/>
    </source>
</evidence>
<sequence length="378" mass="40527">MVGQGLACRAHAPILARRDASFLIERDTWLILDDMLPAGHSVIRSAGLRGFRAVVTELGGDADDLARQARLDPAALDTDDLLVDDVAVATVLELAADELGRGDLGLRVAERQDLSMLGALALAIESSPTVADAVACTSRYLFVHAPAMRITVVDDPEGVAGVDGLRYDLTAPGLTPPPQGTTLSLGTLHRIIRSLVGGGYGLRSVDLPHPPAAPRAAYEDFFGARVRFDRPSALLRMPSSLGALPLAGRDDTLRRVALEHLDRQVPASGDAVTPRVRGAVQQLLGTGAPEVGQVARLLGVHPRTLQRRLAEERTSFTAVLDDVRRQETHRYLTTTDLPLAQVARLVGVAEQAVLTRLARRWWGRTPAVVRRGARAAQS</sequence>
<dbReference type="PROSITE" id="PS01124">
    <property type="entry name" value="HTH_ARAC_FAMILY_2"/>
    <property type="match status" value="1"/>
</dbReference>
<dbReference type="Pfam" id="PF12625">
    <property type="entry name" value="Arabinose_bd"/>
    <property type="match status" value="1"/>
</dbReference>
<gene>
    <name evidence="5" type="ORF">GCM10009737_14940</name>
</gene>
<proteinExistence type="predicted"/>
<dbReference type="Gene3D" id="1.10.10.60">
    <property type="entry name" value="Homeodomain-like"/>
    <property type="match status" value="1"/>
</dbReference>
<accession>A0ABP5AK80</accession>
<dbReference type="InterPro" id="IPR018060">
    <property type="entry name" value="HTH_AraC"/>
</dbReference>
<dbReference type="InterPro" id="IPR032687">
    <property type="entry name" value="AraC-type_N"/>
</dbReference>
<name>A0ABP5AK80_9ACTN</name>